<feature type="transmembrane region" description="Helical" evidence="6">
    <location>
        <begin position="721"/>
        <end position="747"/>
    </location>
</feature>
<dbReference type="Pfam" id="PF02687">
    <property type="entry name" value="FtsX"/>
    <property type="match status" value="2"/>
</dbReference>
<evidence type="ECO:0000256" key="3">
    <source>
        <dbReference type="ARBA" id="ARBA00022692"/>
    </source>
</evidence>
<evidence type="ECO:0000259" key="7">
    <source>
        <dbReference type="Pfam" id="PF02687"/>
    </source>
</evidence>
<feature type="transmembrane region" description="Helical" evidence="6">
    <location>
        <begin position="189"/>
        <end position="213"/>
    </location>
</feature>
<proteinExistence type="predicted"/>
<name>A0A917RQJ0_9ACTN</name>
<gene>
    <name evidence="8" type="ORF">GCM10007964_71020</name>
</gene>
<keyword evidence="5 6" id="KW-0472">Membrane</keyword>
<feature type="transmembrane region" description="Helical" evidence="6">
    <location>
        <begin position="287"/>
        <end position="308"/>
    </location>
</feature>
<keyword evidence="9" id="KW-1185">Reference proteome</keyword>
<keyword evidence="4 6" id="KW-1133">Transmembrane helix</keyword>
<reference evidence="8" key="2">
    <citation type="submission" date="2020-09" db="EMBL/GenBank/DDBJ databases">
        <authorList>
            <person name="Sun Q."/>
            <person name="Ohkuma M."/>
        </authorList>
    </citation>
    <scope>NUCLEOTIDE SEQUENCE</scope>
    <source>
        <strain evidence="8">JCM 13064</strain>
    </source>
</reference>
<protein>
    <submittedName>
        <fullName evidence="8">Membrane protein</fullName>
    </submittedName>
</protein>
<reference evidence="8" key="1">
    <citation type="journal article" date="2014" name="Int. J. Syst. Evol. Microbiol.">
        <title>Complete genome sequence of Corynebacterium casei LMG S-19264T (=DSM 44701T), isolated from a smear-ripened cheese.</title>
        <authorList>
            <consortium name="US DOE Joint Genome Institute (JGI-PGF)"/>
            <person name="Walter F."/>
            <person name="Albersmeier A."/>
            <person name="Kalinowski J."/>
            <person name="Ruckert C."/>
        </authorList>
    </citation>
    <scope>NUCLEOTIDE SEQUENCE</scope>
    <source>
        <strain evidence="8">JCM 13064</strain>
    </source>
</reference>
<dbReference type="GO" id="GO:0005886">
    <property type="term" value="C:plasma membrane"/>
    <property type="evidence" value="ECO:0007669"/>
    <property type="project" value="UniProtKB-SubCell"/>
</dbReference>
<dbReference type="InterPro" id="IPR003838">
    <property type="entry name" value="ABC3_permease_C"/>
</dbReference>
<feature type="transmembrane region" description="Helical" evidence="6">
    <location>
        <begin position="329"/>
        <end position="347"/>
    </location>
</feature>
<dbReference type="Proteomes" id="UP000645217">
    <property type="component" value="Unassembled WGS sequence"/>
</dbReference>
<comment type="subcellular location">
    <subcellularLocation>
        <location evidence="1">Cell membrane</location>
        <topology evidence="1">Multi-pass membrane protein</topology>
    </subcellularLocation>
</comment>
<evidence type="ECO:0000256" key="1">
    <source>
        <dbReference type="ARBA" id="ARBA00004651"/>
    </source>
</evidence>
<feature type="transmembrane region" description="Helical" evidence="6">
    <location>
        <begin position="691"/>
        <end position="714"/>
    </location>
</feature>
<keyword evidence="3 6" id="KW-0812">Transmembrane</keyword>
<feature type="transmembrane region" description="Helical" evidence="6">
    <location>
        <begin position="245"/>
        <end position="267"/>
    </location>
</feature>
<feature type="transmembrane region" description="Helical" evidence="6">
    <location>
        <begin position="359"/>
        <end position="380"/>
    </location>
</feature>
<evidence type="ECO:0000256" key="4">
    <source>
        <dbReference type="ARBA" id="ARBA00022989"/>
    </source>
</evidence>
<evidence type="ECO:0000313" key="8">
    <source>
        <dbReference type="EMBL" id="GGL18796.1"/>
    </source>
</evidence>
<dbReference type="EMBL" id="BMNT01000063">
    <property type="protein sequence ID" value="GGL18796.1"/>
    <property type="molecule type" value="Genomic_DNA"/>
</dbReference>
<feature type="domain" description="ABC3 transporter permease C-terminal" evidence="7">
    <location>
        <begin position="639"/>
        <end position="744"/>
    </location>
</feature>
<organism evidence="8 9">
    <name type="scientific">Sphaerisporangium melleum</name>
    <dbReference type="NCBI Taxonomy" id="321316"/>
    <lineage>
        <taxon>Bacteria</taxon>
        <taxon>Bacillati</taxon>
        <taxon>Actinomycetota</taxon>
        <taxon>Actinomycetes</taxon>
        <taxon>Streptosporangiales</taxon>
        <taxon>Streptosporangiaceae</taxon>
        <taxon>Sphaerisporangium</taxon>
    </lineage>
</organism>
<feature type="domain" description="ABC3 transporter permease C-terminal" evidence="7">
    <location>
        <begin position="196"/>
        <end position="303"/>
    </location>
</feature>
<dbReference type="AlphaFoldDB" id="A0A917RQJ0"/>
<evidence type="ECO:0000256" key="6">
    <source>
        <dbReference type="SAM" id="Phobius"/>
    </source>
</evidence>
<evidence type="ECO:0000256" key="2">
    <source>
        <dbReference type="ARBA" id="ARBA00022475"/>
    </source>
</evidence>
<accession>A0A917RQJ0</accession>
<comment type="caution">
    <text evidence="8">The sequence shown here is derived from an EMBL/GenBank/DDBJ whole genome shotgun (WGS) entry which is preliminary data.</text>
</comment>
<sequence length="758" mass="78598">MVSEVLLGARFAVAGGRDGWTRTLFTAVGVGVGVALLLLAASVPGALQSREQRGQARAGFHAGDVLPAGPGTVLIASVVTTFRDQEVYGNLVRAEGPDAPVPPGLVALPRAGEAVVSPALRDLLDSPEGPLFAPRLGGARVTGVIGDEGLLGPGELAFYLGSDTLGSGRAVRLDRFGEPQPAHEPFGPMLTLLIVIIFVVLLLPITVFIGAAVRFGGERRDRRLAALRLIGADRRMTRRIATGETAVAALLGLAAGGLLFLAGRALVPLVTLWDISLYAGDVRPWPPLVVAIALAVPALAVVVNLAALRGVAVEPLGVTRRGVPPRRRIWWRLLLPATGLALLAPMAGGGGVAAAPAEYQAAAGTVLVLVGAVALLPWLIDLLVRRLGAGPVGWQLAVRRLQLDSATSARLVGGIAVAVAGTIGLQMLFAAVENRSRTAGDDVTRAQAIVRTFGRTDLPESLARLRGTPGVAGAVGTYEIAAALPRGGPDRLQLLVGDCAELAAFADLGRCADGDTFLVRSAESGSVTASQLRPGGRVALGDDGRPWTVPTGARRVPARAQGPVAPRDAILATPGALDPGTLPERETATFVRFVPGDPDALERVRSTVLAADPLAQVAALTPVRESNRFASIRRGLYLGIVVTLLLIASSMLVGVLEQLRERRRLLAMLVALGTPRRSLGLSVLWQTVLPVLVGLVLAVGFGLGLGVVLLRIAVVRVTISWAAVGWSAGLGAAAVLLTTALSLPALWRLTRPDGLRTE</sequence>
<evidence type="ECO:0000313" key="9">
    <source>
        <dbReference type="Proteomes" id="UP000645217"/>
    </source>
</evidence>
<keyword evidence="2" id="KW-1003">Cell membrane</keyword>
<evidence type="ECO:0000256" key="5">
    <source>
        <dbReference type="ARBA" id="ARBA00023136"/>
    </source>
</evidence>
<feature type="transmembrane region" description="Helical" evidence="6">
    <location>
        <begin position="24"/>
        <end position="47"/>
    </location>
</feature>
<feature type="transmembrane region" description="Helical" evidence="6">
    <location>
        <begin position="636"/>
        <end position="656"/>
    </location>
</feature>
<feature type="transmembrane region" description="Helical" evidence="6">
    <location>
        <begin position="59"/>
        <end position="82"/>
    </location>
</feature>